<feature type="signal peptide" evidence="4">
    <location>
        <begin position="1"/>
        <end position="18"/>
    </location>
</feature>
<dbReference type="Proteomes" id="UP001458880">
    <property type="component" value="Unassembled WGS sequence"/>
</dbReference>
<dbReference type="SUPFAM" id="SSF57567">
    <property type="entry name" value="Serine protease inhibitors"/>
    <property type="match status" value="3"/>
</dbReference>
<name>A0AAW1HUJ8_POPJA</name>
<accession>A0AAW1HUJ8</accession>
<dbReference type="PANTHER" id="PTHR23259">
    <property type="entry name" value="RIDDLE"/>
    <property type="match status" value="1"/>
</dbReference>
<evidence type="ECO:0000313" key="7">
    <source>
        <dbReference type="Proteomes" id="UP001458880"/>
    </source>
</evidence>
<keyword evidence="4" id="KW-0732">Signal</keyword>
<dbReference type="InterPro" id="IPR036084">
    <property type="entry name" value="Ser_inhib-like_sf"/>
</dbReference>
<protein>
    <submittedName>
        <fullName evidence="6">Trypsin Inhibitor like cysteine rich domain</fullName>
    </submittedName>
</protein>
<dbReference type="GO" id="GO:0030414">
    <property type="term" value="F:peptidase inhibitor activity"/>
    <property type="evidence" value="ECO:0007669"/>
    <property type="project" value="UniProtKB-KW"/>
</dbReference>
<keyword evidence="7" id="KW-1185">Reference proteome</keyword>
<evidence type="ECO:0000313" key="6">
    <source>
        <dbReference type="EMBL" id="KAK9680328.1"/>
    </source>
</evidence>
<dbReference type="EMBL" id="JASPKY010000912">
    <property type="protein sequence ID" value="KAK9680328.1"/>
    <property type="molecule type" value="Genomic_DNA"/>
</dbReference>
<dbReference type="Pfam" id="PF01826">
    <property type="entry name" value="TIL"/>
    <property type="match status" value="2"/>
</dbReference>
<dbReference type="Gene3D" id="2.10.25.10">
    <property type="entry name" value="Laminin"/>
    <property type="match status" value="4"/>
</dbReference>
<keyword evidence="2" id="KW-1015">Disulfide bond</keyword>
<evidence type="ECO:0000256" key="4">
    <source>
        <dbReference type="SAM" id="SignalP"/>
    </source>
</evidence>
<keyword evidence="3" id="KW-0472">Membrane</keyword>
<organism evidence="6 7">
    <name type="scientific">Popillia japonica</name>
    <name type="common">Japanese beetle</name>
    <dbReference type="NCBI Taxonomy" id="7064"/>
    <lineage>
        <taxon>Eukaryota</taxon>
        <taxon>Metazoa</taxon>
        <taxon>Ecdysozoa</taxon>
        <taxon>Arthropoda</taxon>
        <taxon>Hexapoda</taxon>
        <taxon>Insecta</taxon>
        <taxon>Pterygota</taxon>
        <taxon>Neoptera</taxon>
        <taxon>Endopterygota</taxon>
        <taxon>Coleoptera</taxon>
        <taxon>Polyphaga</taxon>
        <taxon>Scarabaeiformia</taxon>
        <taxon>Scarabaeidae</taxon>
        <taxon>Rutelinae</taxon>
        <taxon>Popillia</taxon>
    </lineage>
</organism>
<dbReference type="InterPro" id="IPR002919">
    <property type="entry name" value="TIL_dom"/>
</dbReference>
<keyword evidence="3" id="KW-1133">Transmembrane helix</keyword>
<dbReference type="CDD" id="cd19941">
    <property type="entry name" value="TIL"/>
    <property type="match status" value="2"/>
</dbReference>
<dbReference type="PANTHER" id="PTHR23259:SF70">
    <property type="entry name" value="ACCESSORY GLAND PROTEIN ACP62F-RELATED"/>
    <property type="match status" value="1"/>
</dbReference>
<evidence type="ECO:0000256" key="1">
    <source>
        <dbReference type="ARBA" id="ARBA00022690"/>
    </source>
</evidence>
<proteinExistence type="predicted"/>
<evidence type="ECO:0000256" key="2">
    <source>
        <dbReference type="ARBA" id="ARBA00023157"/>
    </source>
</evidence>
<feature type="domain" description="TIL" evidence="5">
    <location>
        <begin position="81"/>
        <end position="119"/>
    </location>
</feature>
<dbReference type="InterPro" id="IPR051368">
    <property type="entry name" value="SerProtInhib-TIL_Domain"/>
</dbReference>
<feature type="domain" description="TIL" evidence="5">
    <location>
        <begin position="213"/>
        <end position="268"/>
    </location>
</feature>
<sequence>MKTEIILVIASLISYGFAMDDFRCPENQTLINPGGKWCDPVCNSDDEICVSGAPRECVCKGGYVRLTDDFLAPCVLSDDCEFQLCGSACPKYCGKPDDVACILLCVQGCFCKPPYVLRSYHQFLSSRYLTRERNMKTGMFVIFAVLMIGALASACRPNETTKTRNRCDKVCFIDELLCAPKDSAQKCFCKRGYLRLAYDFAAPCVLPKDCIKCGKNQEYLMCGPACREYCGMPEDEICQGECMKGCFCKEGYVLRSEDSDECILRRDCPQIY</sequence>
<feature type="transmembrane region" description="Helical" evidence="3">
    <location>
        <begin position="137"/>
        <end position="155"/>
    </location>
</feature>
<feature type="chain" id="PRO_5043878358" evidence="4">
    <location>
        <begin position="19"/>
        <end position="272"/>
    </location>
</feature>
<evidence type="ECO:0000259" key="5">
    <source>
        <dbReference type="Pfam" id="PF01826"/>
    </source>
</evidence>
<evidence type="ECO:0000256" key="3">
    <source>
        <dbReference type="SAM" id="Phobius"/>
    </source>
</evidence>
<dbReference type="AlphaFoldDB" id="A0AAW1HUJ8"/>
<reference evidence="6 7" key="1">
    <citation type="journal article" date="2024" name="BMC Genomics">
        <title>De novo assembly and annotation of Popillia japonica's genome with initial clues to its potential as an invasive pest.</title>
        <authorList>
            <person name="Cucini C."/>
            <person name="Boschi S."/>
            <person name="Funari R."/>
            <person name="Cardaioli E."/>
            <person name="Iannotti N."/>
            <person name="Marturano G."/>
            <person name="Paoli F."/>
            <person name="Bruttini M."/>
            <person name="Carapelli A."/>
            <person name="Frati F."/>
            <person name="Nardi F."/>
        </authorList>
    </citation>
    <scope>NUCLEOTIDE SEQUENCE [LARGE SCALE GENOMIC DNA]</scope>
    <source>
        <strain evidence="6">DMR45628</strain>
    </source>
</reference>
<gene>
    <name evidence="6" type="ORF">QE152_g39173</name>
</gene>
<keyword evidence="3" id="KW-0812">Transmembrane</keyword>
<keyword evidence="1" id="KW-0646">Protease inhibitor</keyword>
<comment type="caution">
    <text evidence="6">The sequence shown here is derived from an EMBL/GenBank/DDBJ whole genome shotgun (WGS) entry which is preliminary data.</text>
</comment>